<dbReference type="PANTHER" id="PTHR21266:SF60">
    <property type="entry name" value="3-KETOSTEROID-9-ALPHA-MONOOXYGENASE, OXYGENASE COMPONENT"/>
    <property type="match status" value="1"/>
</dbReference>
<name>E1X1W9_HALMS</name>
<keyword evidence="3" id="KW-0560">Oxidoreductase</keyword>
<proteinExistence type="predicted"/>
<keyword evidence="2" id="KW-0479">Metal-binding</keyword>
<evidence type="ECO:0000256" key="1">
    <source>
        <dbReference type="ARBA" id="ARBA00022714"/>
    </source>
</evidence>
<accession>E1X1W9</accession>
<dbReference type="Pfam" id="PF00355">
    <property type="entry name" value="Rieske"/>
    <property type="match status" value="1"/>
</dbReference>
<dbReference type="InterPro" id="IPR036922">
    <property type="entry name" value="Rieske_2Fe-2S_sf"/>
</dbReference>
<dbReference type="GO" id="GO:0051537">
    <property type="term" value="F:2 iron, 2 sulfur cluster binding"/>
    <property type="evidence" value="ECO:0007669"/>
    <property type="project" value="UniProtKB-KW"/>
</dbReference>
<dbReference type="GO" id="GO:0016491">
    <property type="term" value="F:oxidoreductase activity"/>
    <property type="evidence" value="ECO:0007669"/>
    <property type="project" value="UniProtKB-KW"/>
</dbReference>
<dbReference type="InterPro" id="IPR050584">
    <property type="entry name" value="Cholesterol_7-desaturase"/>
</dbReference>
<evidence type="ECO:0000313" key="7">
    <source>
        <dbReference type="EMBL" id="CBW26629.1"/>
    </source>
</evidence>
<dbReference type="SUPFAM" id="SSF50022">
    <property type="entry name" value="ISP domain"/>
    <property type="match status" value="1"/>
</dbReference>
<reference evidence="8" key="1">
    <citation type="journal article" date="2013" name="ISME J.">
        <title>A small predatory core genome in the divergent marine Bacteriovorax marinus SJ and the terrestrial Bdellovibrio bacteriovorus.</title>
        <authorList>
            <person name="Crossman L.C."/>
            <person name="Chen H."/>
            <person name="Cerdeno-Tarraga A.M."/>
            <person name="Brooks K."/>
            <person name="Quail M.A."/>
            <person name="Pineiro S.A."/>
            <person name="Hobley L."/>
            <person name="Sockett R.E."/>
            <person name="Bentley S.D."/>
            <person name="Parkhill J."/>
            <person name="Williams H.N."/>
            <person name="Stine O.C."/>
        </authorList>
    </citation>
    <scope>NUCLEOTIDE SEQUENCE [LARGE SCALE GENOMIC DNA]</scope>
    <source>
        <strain evidence="8">ATCC BAA-682 / DSM 15412 / SJ</strain>
    </source>
</reference>
<evidence type="ECO:0000313" key="8">
    <source>
        <dbReference type="Proteomes" id="UP000008963"/>
    </source>
</evidence>
<dbReference type="PROSITE" id="PS51296">
    <property type="entry name" value="RIESKE"/>
    <property type="match status" value="1"/>
</dbReference>
<keyword evidence="8" id="KW-1185">Reference proteome</keyword>
<keyword evidence="5" id="KW-0411">Iron-sulfur</keyword>
<feature type="domain" description="Rieske" evidence="6">
    <location>
        <begin position="33"/>
        <end position="133"/>
    </location>
</feature>
<dbReference type="Gene3D" id="2.102.10.10">
    <property type="entry name" value="Rieske [2Fe-2S] iron-sulphur domain"/>
    <property type="match status" value="1"/>
</dbReference>
<dbReference type="RefSeq" id="WP_014244410.1">
    <property type="nucleotide sequence ID" value="NC_016620.1"/>
</dbReference>
<sequence length="355" mass="41179">MTKKLTSEFNTRTQPMRKHRIFNNWNVVTKGWYIACRSKDLGKDKVLSIDLNGQKLVLWRTKDGVACTDGFCPHMGVDLAIGKVVDEKLQCFFHHWQFDKEAKCVHIPCGEDPPKNLKFNSYATREKYGHIWVWPESQTDEEVLDIPGLENCDLIYSFDKTYERSCHYHITMINGIDPQHLRTVHNISIDMDIDIDETKSNHIEFTLSGKFPTATLQERMGKFLLGEEYSYSMKYADGCLAALTMLKGAKLFNRFTLPELKMIFAYSLIEEGRILVRPIFVNKRSTGLFAPFSNFLKLFMTKRFFKMLQGEDGMVYENIRFNSTSFLKLDAPVVKYIGYLNKLEDSIWSQTKSGE</sequence>
<keyword evidence="1" id="KW-0001">2Fe-2S</keyword>
<protein>
    <submittedName>
        <fullName evidence="7">Oxidase</fullName>
    </submittedName>
</protein>
<evidence type="ECO:0000256" key="3">
    <source>
        <dbReference type="ARBA" id="ARBA00023002"/>
    </source>
</evidence>
<evidence type="ECO:0000256" key="4">
    <source>
        <dbReference type="ARBA" id="ARBA00023004"/>
    </source>
</evidence>
<gene>
    <name evidence="7" type="ordered locus">BMS_1806</name>
</gene>
<dbReference type="InterPro" id="IPR017941">
    <property type="entry name" value="Rieske_2Fe-2S"/>
</dbReference>
<dbReference type="PATRIC" id="fig|862908.3.peg.1713"/>
<dbReference type="KEGG" id="bmx:BMS_1806"/>
<dbReference type="STRING" id="862908.BMS_1806"/>
<organism evidence="7 8">
    <name type="scientific">Halobacteriovorax marinus (strain ATCC BAA-682 / DSM 15412 / SJ)</name>
    <name type="common">Bacteriovorax marinus</name>
    <dbReference type="NCBI Taxonomy" id="862908"/>
    <lineage>
        <taxon>Bacteria</taxon>
        <taxon>Pseudomonadati</taxon>
        <taxon>Bdellovibrionota</taxon>
        <taxon>Bacteriovoracia</taxon>
        <taxon>Bacteriovoracales</taxon>
        <taxon>Halobacteriovoraceae</taxon>
        <taxon>Halobacteriovorax</taxon>
    </lineage>
</organism>
<dbReference type="AlphaFoldDB" id="E1X1W9"/>
<dbReference type="eggNOG" id="COG4638">
    <property type="taxonomic scope" value="Bacteria"/>
</dbReference>
<evidence type="ECO:0000256" key="2">
    <source>
        <dbReference type="ARBA" id="ARBA00022723"/>
    </source>
</evidence>
<dbReference type="HOGENOM" id="CLU_806120_0_0_7"/>
<evidence type="ECO:0000256" key="5">
    <source>
        <dbReference type="ARBA" id="ARBA00023014"/>
    </source>
</evidence>
<evidence type="ECO:0000259" key="6">
    <source>
        <dbReference type="PROSITE" id="PS51296"/>
    </source>
</evidence>
<dbReference type="OrthoDB" id="5295131at2"/>
<dbReference type="Proteomes" id="UP000008963">
    <property type="component" value="Chromosome"/>
</dbReference>
<keyword evidence="4" id="KW-0408">Iron</keyword>
<dbReference type="PANTHER" id="PTHR21266">
    <property type="entry name" value="IRON-SULFUR DOMAIN CONTAINING PROTEIN"/>
    <property type="match status" value="1"/>
</dbReference>
<dbReference type="EMBL" id="FQ312005">
    <property type="protein sequence ID" value="CBW26629.1"/>
    <property type="molecule type" value="Genomic_DNA"/>
</dbReference>
<dbReference type="GO" id="GO:0046872">
    <property type="term" value="F:metal ion binding"/>
    <property type="evidence" value="ECO:0007669"/>
    <property type="project" value="UniProtKB-KW"/>
</dbReference>